<dbReference type="OrthoDB" id="641696at2"/>
<reference evidence="4 5" key="1">
    <citation type="submission" date="2019-04" db="EMBL/GenBank/DDBJ databases">
        <title>Niastella caeni sp. nov., isolated from activated sludge.</title>
        <authorList>
            <person name="Sheng M."/>
        </authorList>
    </citation>
    <scope>NUCLEOTIDE SEQUENCE [LARGE SCALE GENOMIC DNA]</scope>
    <source>
        <strain evidence="4 5">HX-2-15</strain>
    </source>
</reference>
<evidence type="ECO:0000259" key="3">
    <source>
        <dbReference type="Pfam" id="PF16344"/>
    </source>
</evidence>
<dbReference type="PANTHER" id="PTHR30273">
    <property type="entry name" value="PERIPLASMIC SIGNAL SENSOR AND SIGMA FACTOR ACTIVATOR FECR-RELATED"/>
    <property type="match status" value="1"/>
</dbReference>
<name>A0A4S8HUN5_9BACT</name>
<keyword evidence="1" id="KW-0812">Transmembrane</keyword>
<keyword evidence="1" id="KW-1133">Transmembrane helix</keyword>
<evidence type="ECO:0000313" key="5">
    <source>
        <dbReference type="Proteomes" id="UP000306918"/>
    </source>
</evidence>
<dbReference type="PANTHER" id="PTHR30273:SF2">
    <property type="entry name" value="PROTEIN FECR"/>
    <property type="match status" value="1"/>
</dbReference>
<evidence type="ECO:0000259" key="2">
    <source>
        <dbReference type="Pfam" id="PF04773"/>
    </source>
</evidence>
<dbReference type="Proteomes" id="UP000306918">
    <property type="component" value="Unassembled WGS sequence"/>
</dbReference>
<evidence type="ECO:0000256" key="1">
    <source>
        <dbReference type="SAM" id="Phobius"/>
    </source>
</evidence>
<evidence type="ECO:0000313" key="4">
    <source>
        <dbReference type="EMBL" id="THU38359.1"/>
    </source>
</evidence>
<feature type="transmembrane region" description="Helical" evidence="1">
    <location>
        <begin position="97"/>
        <end position="116"/>
    </location>
</feature>
<protein>
    <submittedName>
        <fullName evidence="4">DUF4974 domain-containing protein</fullName>
    </submittedName>
</protein>
<sequence>MHMTTINNLIDLLTKHLQGNLSDAEQEQLNQWLSQSEQNRRLFASIDDEEQMRQLILSYHQEEVENNEAIILSKVRKGISEGMPVAPVRRISSLQRWGWVAALALLLAGIGGYLLLNSKKDIVPVVKVETPADIPPGKDGAILTLADGRQVVLDSLGNGVITTQNGTQVVLKNKALAYTMGARPAAPVYNTLTTPKGRQFQLILPDGTKVWLNAASSLRYPTVFSGSERLVVVTGEVYFEVVRNTKMPFKITIPPRPGAPGEAEVEVLGTRFNVNAYANETAITTTLIEGKVKFNYQPATGSAKKQSAILKPGAQAVLTHDSRLPNGTLVKAELTIRDNADVDKAVAWKSGFFNFEDASLEEVMRQLERWYDIEVVYEKAIPDIRFGGKMSNDVSLSGLLKSLQEMEVHFRIEGRKLIVLP</sequence>
<dbReference type="Pfam" id="PF04773">
    <property type="entry name" value="FecR"/>
    <property type="match status" value="1"/>
</dbReference>
<dbReference type="InterPro" id="IPR012373">
    <property type="entry name" value="Ferrdict_sens_TM"/>
</dbReference>
<keyword evidence="5" id="KW-1185">Reference proteome</keyword>
<feature type="domain" description="Protein FecR C-terminal" evidence="3">
    <location>
        <begin position="353"/>
        <end position="419"/>
    </location>
</feature>
<dbReference type="GO" id="GO:0016989">
    <property type="term" value="F:sigma factor antagonist activity"/>
    <property type="evidence" value="ECO:0007669"/>
    <property type="project" value="TreeGrafter"/>
</dbReference>
<dbReference type="AlphaFoldDB" id="A0A4S8HUN5"/>
<feature type="domain" description="FecR protein" evidence="2">
    <location>
        <begin position="191"/>
        <end position="293"/>
    </location>
</feature>
<dbReference type="InterPro" id="IPR032508">
    <property type="entry name" value="FecR_C"/>
</dbReference>
<accession>A0A4S8HUN5</accession>
<dbReference type="Gene3D" id="2.60.120.1440">
    <property type="match status" value="1"/>
</dbReference>
<dbReference type="InterPro" id="IPR006860">
    <property type="entry name" value="FecR"/>
</dbReference>
<dbReference type="Pfam" id="PF16344">
    <property type="entry name" value="FecR_C"/>
    <property type="match status" value="1"/>
</dbReference>
<proteinExistence type="predicted"/>
<dbReference type="EMBL" id="STFF01000004">
    <property type="protein sequence ID" value="THU38359.1"/>
    <property type="molecule type" value="Genomic_DNA"/>
</dbReference>
<gene>
    <name evidence="4" type="ORF">FAM09_16935</name>
</gene>
<dbReference type="Gene3D" id="3.55.50.30">
    <property type="match status" value="1"/>
</dbReference>
<comment type="caution">
    <text evidence="4">The sequence shown here is derived from an EMBL/GenBank/DDBJ whole genome shotgun (WGS) entry which is preliminary data.</text>
</comment>
<keyword evidence="1" id="KW-0472">Membrane</keyword>
<organism evidence="4 5">
    <name type="scientific">Niastella caeni</name>
    <dbReference type="NCBI Taxonomy" id="2569763"/>
    <lineage>
        <taxon>Bacteria</taxon>
        <taxon>Pseudomonadati</taxon>
        <taxon>Bacteroidota</taxon>
        <taxon>Chitinophagia</taxon>
        <taxon>Chitinophagales</taxon>
        <taxon>Chitinophagaceae</taxon>
        <taxon>Niastella</taxon>
    </lineage>
</organism>